<dbReference type="AlphaFoldDB" id="A0A4C1UDG8"/>
<sequence>MGGRGIKVRPINPCAVGVQAAGDDLPASYKPISILSVLGKLYGKTLKTRLNEHLIGEGLIINGQFGFRPNHFSPQQALRLVEYVFEGFKTKRKTVAIVFDVAKAIDRISPSRSKNDISMSDWPTDEGVKAVGFRHRSHKFFRRFLVCASRTHPCAWAHGRPIMGFFPPSPLSLGEIYKKRLSLLVRVQRPTGEEPQRKGEAASTEEGEASAYKCAMTCSVQQRRGFIFP</sequence>
<name>A0A4C1UDG8_EUMVA</name>
<reference evidence="1 2" key="1">
    <citation type="journal article" date="2019" name="Commun. Biol.">
        <title>The bagworm genome reveals a unique fibroin gene that provides high tensile strength.</title>
        <authorList>
            <person name="Kono N."/>
            <person name="Nakamura H."/>
            <person name="Ohtoshi R."/>
            <person name="Tomita M."/>
            <person name="Numata K."/>
            <person name="Arakawa K."/>
        </authorList>
    </citation>
    <scope>NUCLEOTIDE SEQUENCE [LARGE SCALE GENOMIC DNA]</scope>
</reference>
<dbReference type="OrthoDB" id="416454at2759"/>
<dbReference type="GO" id="GO:0003964">
    <property type="term" value="F:RNA-directed DNA polymerase activity"/>
    <property type="evidence" value="ECO:0007669"/>
    <property type="project" value="UniProtKB-KW"/>
</dbReference>
<organism evidence="1 2">
    <name type="scientific">Eumeta variegata</name>
    <name type="common">Bagworm moth</name>
    <name type="synonym">Eumeta japonica</name>
    <dbReference type="NCBI Taxonomy" id="151549"/>
    <lineage>
        <taxon>Eukaryota</taxon>
        <taxon>Metazoa</taxon>
        <taxon>Ecdysozoa</taxon>
        <taxon>Arthropoda</taxon>
        <taxon>Hexapoda</taxon>
        <taxon>Insecta</taxon>
        <taxon>Pterygota</taxon>
        <taxon>Neoptera</taxon>
        <taxon>Endopterygota</taxon>
        <taxon>Lepidoptera</taxon>
        <taxon>Glossata</taxon>
        <taxon>Ditrysia</taxon>
        <taxon>Tineoidea</taxon>
        <taxon>Psychidae</taxon>
        <taxon>Oiketicinae</taxon>
        <taxon>Eumeta</taxon>
    </lineage>
</organism>
<protein>
    <submittedName>
        <fullName evidence="1">Probable RNA-directed DNA polymerase from transposon X-element</fullName>
    </submittedName>
</protein>
<evidence type="ECO:0000313" key="2">
    <source>
        <dbReference type="Proteomes" id="UP000299102"/>
    </source>
</evidence>
<dbReference type="EMBL" id="BGZK01000156">
    <property type="protein sequence ID" value="GBP24012.1"/>
    <property type="molecule type" value="Genomic_DNA"/>
</dbReference>
<keyword evidence="1" id="KW-0808">Transferase</keyword>
<dbReference type="STRING" id="151549.A0A4C1UDG8"/>
<keyword evidence="1" id="KW-0548">Nucleotidyltransferase</keyword>
<proteinExistence type="predicted"/>
<accession>A0A4C1UDG8</accession>
<dbReference type="Proteomes" id="UP000299102">
    <property type="component" value="Unassembled WGS sequence"/>
</dbReference>
<keyword evidence="1" id="KW-0695">RNA-directed DNA polymerase</keyword>
<gene>
    <name evidence="1" type="ORF">EVAR_10113_1</name>
</gene>
<evidence type="ECO:0000313" key="1">
    <source>
        <dbReference type="EMBL" id="GBP24012.1"/>
    </source>
</evidence>
<keyword evidence="2" id="KW-1185">Reference proteome</keyword>
<comment type="caution">
    <text evidence="1">The sequence shown here is derived from an EMBL/GenBank/DDBJ whole genome shotgun (WGS) entry which is preliminary data.</text>
</comment>